<proteinExistence type="predicted"/>
<protein>
    <submittedName>
        <fullName evidence="1">Uncharacterized protein</fullName>
    </submittedName>
</protein>
<dbReference type="AlphaFoldDB" id="A0A0B6ZBF5"/>
<evidence type="ECO:0000313" key="1">
    <source>
        <dbReference type="EMBL" id="CEK65261.1"/>
    </source>
</evidence>
<feature type="non-terminal residue" evidence="1">
    <location>
        <position position="1"/>
    </location>
</feature>
<feature type="non-terminal residue" evidence="1">
    <location>
        <position position="70"/>
    </location>
</feature>
<name>A0A0B6ZBF5_9EUPU</name>
<accession>A0A0B6ZBF5</accession>
<dbReference type="EMBL" id="HACG01018396">
    <property type="protein sequence ID" value="CEK65261.1"/>
    <property type="molecule type" value="Transcribed_RNA"/>
</dbReference>
<gene>
    <name evidence="1" type="primary">ORF54443</name>
</gene>
<organism evidence="1">
    <name type="scientific">Arion vulgaris</name>
    <dbReference type="NCBI Taxonomy" id="1028688"/>
    <lineage>
        <taxon>Eukaryota</taxon>
        <taxon>Metazoa</taxon>
        <taxon>Spiralia</taxon>
        <taxon>Lophotrochozoa</taxon>
        <taxon>Mollusca</taxon>
        <taxon>Gastropoda</taxon>
        <taxon>Heterobranchia</taxon>
        <taxon>Euthyneura</taxon>
        <taxon>Panpulmonata</taxon>
        <taxon>Eupulmonata</taxon>
        <taxon>Stylommatophora</taxon>
        <taxon>Helicina</taxon>
        <taxon>Arionoidea</taxon>
        <taxon>Arionidae</taxon>
        <taxon>Arion</taxon>
    </lineage>
</organism>
<reference evidence="1" key="1">
    <citation type="submission" date="2014-12" db="EMBL/GenBank/DDBJ databases">
        <title>Insight into the proteome of Arion vulgaris.</title>
        <authorList>
            <person name="Aradska J."/>
            <person name="Bulat T."/>
            <person name="Smidak R."/>
            <person name="Sarate P."/>
            <person name="Gangsoo J."/>
            <person name="Sialana F."/>
            <person name="Bilban M."/>
            <person name="Lubec G."/>
        </authorList>
    </citation>
    <scope>NUCLEOTIDE SEQUENCE</scope>
    <source>
        <tissue evidence="1">Skin</tissue>
    </source>
</reference>
<sequence>ISCKWTHRKKWIMNVTVTTIRNDKLFSICFEYILPFTTVLLKLPSKIINGFFLYLLNSSHSNLKLILYIF</sequence>